<dbReference type="GO" id="GO:0005524">
    <property type="term" value="F:ATP binding"/>
    <property type="evidence" value="ECO:0007669"/>
    <property type="project" value="UniProtKB-KW"/>
</dbReference>
<dbReference type="PANTHER" id="PTHR19211">
    <property type="entry name" value="ATP-BINDING TRANSPORT PROTEIN-RELATED"/>
    <property type="match status" value="1"/>
</dbReference>
<dbReference type="PROSITE" id="PS50893">
    <property type="entry name" value="ABC_TRANSPORTER_2"/>
    <property type="match status" value="2"/>
</dbReference>
<evidence type="ECO:0000256" key="1">
    <source>
        <dbReference type="ARBA" id="ARBA00022737"/>
    </source>
</evidence>
<dbReference type="STRING" id="640205.SAMN05216381_2622"/>
<dbReference type="Pfam" id="PF00005">
    <property type="entry name" value="ABC_tran"/>
    <property type="match status" value="2"/>
</dbReference>
<feature type="domain" description="ABC transporter" evidence="7">
    <location>
        <begin position="322"/>
        <end position="539"/>
    </location>
</feature>
<dbReference type="InterPro" id="IPR050611">
    <property type="entry name" value="ABCF"/>
</dbReference>
<dbReference type="InterPro" id="IPR027417">
    <property type="entry name" value="P-loop_NTPase"/>
</dbReference>
<feature type="domain" description="ABC transporter" evidence="7">
    <location>
        <begin position="14"/>
        <end position="258"/>
    </location>
</feature>
<comment type="similarity">
    <text evidence="4">Belongs to the ABC transporter superfamily. ABCF family. YheS subfamily.</text>
</comment>
<dbReference type="InterPro" id="IPR003439">
    <property type="entry name" value="ABC_transporter-like_ATP-bd"/>
</dbReference>
<gene>
    <name evidence="8" type="ORF">SAMN05216381_2622</name>
</gene>
<keyword evidence="2" id="KW-0547">Nucleotide-binding</keyword>
<dbReference type="Gene3D" id="1.10.287.1490">
    <property type="match status" value="1"/>
</dbReference>
<dbReference type="GO" id="GO:0016887">
    <property type="term" value="F:ATP hydrolysis activity"/>
    <property type="evidence" value="ECO:0007669"/>
    <property type="project" value="InterPro"/>
</dbReference>
<dbReference type="SUPFAM" id="SSF52540">
    <property type="entry name" value="P-loop containing nucleoside triphosphate hydrolases"/>
    <property type="match status" value="2"/>
</dbReference>
<dbReference type="Proteomes" id="UP000243378">
    <property type="component" value="Unassembled WGS sequence"/>
</dbReference>
<evidence type="ECO:0000256" key="5">
    <source>
        <dbReference type="ARBA" id="ARBA00069073"/>
    </source>
</evidence>
<sequence>MRQGTLVESAAIMIRLLNLTLQRGPQRLLENAELTLHAGHKAGLIGANGAGKSSLFALLRGELTPDSGDCLLPGDWRIAHMRQEIDTLERQAVDYVLDGDHYLRRVQAELAAAELSHDGTAIARLHSELDSADGYTADARARKLLAGLGFDNAQMDRRVGDFSGGWRMRLNLAQALMCPSDLLLLDEPTNHLDLDAILWLEGWLQSYPGTLLLISHDRDFLDAVVDHVAHVEQRKLTLYRGGYSAFERTRAERLAQQQQAYEKQQAQRAHMEKYIARFKAQATKARQAQSRIKALERMEELSAAHVDSPFDFVFREADKISTPLLSLSEGRLGYGDKTILQQVKLSLVPGARIGLLGPNGAGKSTLIKNLSAELQPLSGSLTRGENLVIGYFAQHQLDSLDDKASPLLHLQRIAPGEREQTLRDFLGGFDFRGPRCDEPVLNFSGGEKARLALALIAWDKPNLLLLDEPTNHLDLEMRLALTMALQEFAGAVVVVSHDRHLLKSTTDEFLLVADGRVAPFDGDLEDYARWLIDYRQRQAAPVASAAAPAGAGNDKRGQRQAAAALRQQLAPHKKAADKLEAELGQVQGKLAALEARLGDSAIYEAARKEELRQALAEQAVLKSREAELEEQWLEALETLETLQQELEAIG</sequence>
<dbReference type="InterPro" id="IPR003593">
    <property type="entry name" value="AAA+_ATPase"/>
</dbReference>
<keyword evidence="3 8" id="KW-0067">ATP-binding</keyword>
<evidence type="ECO:0000256" key="4">
    <source>
        <dbReference type="ARBA" id="ARBA00061571"/>
    </source>
</evidence>
<evidence type="ECO:0000313" key="8">
    <source>
        <dbReference type="EMBL" id="SDF88021.1"/>
    </source>
</evidence>
<evidence type="ECO:0000256" key="2">
    <source>
        <dbReference type="ARBA" id="ARBA00022741"/>
    </source>
</evidence>
<dbReference type="Gene3D" id="3.40.50.300">
    <property type="entry name" value="P-loop containing nucleotide triphosphate hydrolases"/>
    <property type="match status" value="2"/>
</dbReference>
<evidence type="ECO:0000256" key="3">
    <source>
        <dbReference type="ARBA" id="ARBA00022840"/>
    </source>
</evidence>
<feature type="region of interest" description="Disordered" evidence="6">
    <location>
        <begin position="545"/>
        <end position="567"/>
    </location>
</feature>
<dbReference type="AlphaFoldDB" id="A0A1G7PP26"/>
<evidence type="ECO:0000313" key="9">
    <source>
        <dbReference type="Proteomes" id="UP000243378"/>
    </source>
</evidence>
<evidence type="ECO:0000256" key="6">
    <source>
        <dbReference type="SAM" id="MobiDB-lite"/>
    </source>
</evidence>
<protein>
    <recommendedName>
        <fullName evidence="5">Probable ATP-binding protein YheS</fullName>
    </recommendedName>
</protein>
<dbReference type="EMBL" id="FNBM01000005">
    <property type="protein sequence ID" value="SDF88021.1"/>
    <property type="molecule type" value="Genomic_DNA"/>
</dbReference>
<dbReference type="PROSITE" id="PS00211">
    <property type="entry name" value="ABC_TRANSPORTER_1"/>
    <property type="match status" value="2"/>
</dbReference>
<dbReference type="InterPro" id="IPR017871">
    <property type="entry name" value="ABC_transporter-like_CS"/>
</dbReference>
<dbReference type="InterPro" id="IPR032781">
    <property type="entry name" value="ABC_tran_Xtn"/>
</dbReference>
<dbReference type="FunFam" id="3.40.50.300:FF:000011">
    <property type="entry name" value="Putative ABC transporter ATP-binding component"/>
    <property type="match status" value="1"/>
</dbReference>
<dbReference type="FunFam" id="3.40.50.300:FF:002053">
    <property type="entry name" value="ABC transporter ATP-binding protein"/>
    <property type="match status" value="1"/>
</dbReference>
<dbReference type="Pfam" id="PF12848">
    <property type="entry name" value="ABC_tran_Xtn"/>
    <property type="match status" value="1"/>
</dbReference>
<dbReference type="PANTHER" id="PTHR19211:SF14">
    <property type="entry name" value="ATP-BINDING CASSETTE SUB-FAMILY F MEMBER 1"/>
    <property type="match status" value="1"/>
</dbReference>
<proteinExistence type="inferred from homology"/>
<organism evidence="8 9">
    <name type="scientific">Phytopseudomonas seleniipraecipitans</name>
    <dbReference type="NCBI Taxonomy" id="640205"/>
    <lineage>
        <taxon>Bacteria</taxon>
        <taxon>Pseudomonadati</taxon>
        <taxon>Pseudomonadota</taxon>
        <taxon>Gammaproteobacteria</taxon>
        <taxon>Pseudomonadales</taxon>
        <taxon>Pseudomonadaceae</taxon>
        <taxon>Phytopseudomonas</taxon>
    </lineage>
</organism>
<reference evidence="8 9" key="1">
    <citation type="submission" date="2016-10" db="EMBL/GenBank/DDBJ databases">
        <authorList>
            <person name="de Groot N.N."/>
        </authorList>
    </citation>
    <scope>NUCLEOTIDE SEQUENCE [LARGE SCALE GENOMIC DNA]</scope>
    <source>
        <strain evidence="8 9">LMG 25475</strain>
    </source>
</reference>
<dbReference type="SMART" id="SM00382">
    <property type="entry name" value="AAA"/>
    <property type="match status" value="2"/>
</dbReference>
<dbReference type="CDD" id="cd03221">
    <property type="entry name" value="ABCF_EF-3"/>
    <property type="match status" value="2"/>
</dbReference>
<evidence type="ECO:0000259" key="7">
    <source>
        <dbReference type="PROSITE" id="PS50893"/>
    </source>
</evidence>
<keyword evidence="1" id="KW-0677">Repeat</keyword>
<accession>A0A1G7PP26</accession>
<name>A0A1G7PP26_9GAMM</name>